<evidence type="ECO:0000256" key="5">
    <source>
        <dbReference type="SAM" id="MobiDB-lite"/>
    </source>
</evidence>
<dbReference type="EMBL" id="PQIB02000001">
    <property type="protein sequence ID" value="RLN40093.1"/>
    <property type="molecule type" value="Genomic_DNA"/>
</dbReference>
<feature type="region of interest" description="Disordered" evidence="5">
    <location>
        <begin position="384"/>
        <end position="420"/>
    </location>
</feature>
<keyword evidence="3" id="KW-1015">Disulfide bond</keyword>
<dbReference type="GO" id="GO:0009055">
    <property type="term" value="F:electron transfer activity"/>
    <property type="evidence" value="ECO:0007669"/>
    <property type="project" value="InterPro"/>
</dbReference>
<dbReference type="Proteomes" id="UP000275267">
    <property type="component" value="Unassembled WGS sequence"/>
</dbReference>
<dbReference type="InterPro" id="IPR008972">
    <property type="entry name" value="Cupredoxin"/>
</dbReference>
<dbReference type="Pfam" id="PF02298">
    <property type="entry name" value="Cu_bind_like"/>
    <property type="match status" value="1"/>
</dbReference>
<evidence type="ECO:0000259" key="6">
    <source>
        <dbReference type="PROSITE" id="PS51485"/>
    </source>
</evidence>
<evidence type="ECO:0000256" key="1">
    <source>
        <dbReference type="ARBA" id="ARBA00022723"/>
    </source>
</evidence>
<protein>
    <recommendedName>
        <fullName evidence="4">Plantacyanin</fullName>
    </recommendedName>
</protein>
<dbReference type="PANTHER" id="PTHR33165">
    <property type="entry name" value="F-BOX DOMAIN CONTAINING PROTEIN-LIKE-RELATED"/>
    <property type="match status" value="1"/>
</dbReference>
<keyword evidence="1" id="KW-0479">Metal-binding</keyword>
<dbReference type="STRING" id="4540.A0A3L6TIK6"/>
<gene>
    <name evidence="7" type="ORF">C2845_PM01G30800</name>
</gene>
<dbReference type="InterPro" id="IPR041844">
    <property type="entry name" value="Plantacyanin"/>
</dbReference>
<dbReference type="SUPFAM" id="SSF49503">
    <property type="entry name" value="Cupredoxins"/>
    <property type="match status" value="1"/>
</dbReference>
<dbReference type="FunFam" id="2.60.40.420:FF:000013">
    <property type="entry name" value="basic blue protein-like"/>
    <property type="match status" value="1"/>
</dbReference>
<evidence type="ECO:0000256" key="3">
    <source>
        <dbReference type="ARBA" id="ARBA00023157"/>
    </source>
</evidence>
<evidence type="ECO:0000313" key="7">
    <source>
        <dbReference type="EMBL" id="RLN40093.1"/>
    </source>
</evidence>
<proteinExistence type="predicted"/>
<comment type="caution">
    <text evidence="7">The sequence shown here is derived from an EMBL/GenBank/DDBJ whole genome shotgun (WGS) entry which is preliminary data.</text>
</comment>
<evidence type="ECO:0000313" key="8">
    <source>
        <dbReference type="Proteomes" id="UP000275267"/>
    </source>
</evidence>
<dbReference type="AlphaFoldDB" id="A0A3L6TIK6"/>
<dbReference type="OrthoDB" id="585353at2759"/>
<evidence type="ECO:0000256" key="2">
    <source>
        <dbReference type="ARBA" id="ARBA00023008"/>
    </source>
</evidence>
<feature type="domain" description="Phytocyanin" evidence="6">
    <location>
        <begin position="124"/>
        <end position="220"/>
    </location>
</feature>
<dbReference type="PROSITE" id="PS51485">
    <property type="entry name" value="PHYTOCYANIN"/>
    <property type="match status" value="1"/>
</dbReference>
<dbReference type="InterPro" id="IPR003245">
    <property type="entry name" value="Phytocyanin_dom"/>
</dbReference>
<evidence type="ECO:0000256" key="4">
    <source>
        <dbReference type="ARBA" id="ARBA00082491"/>
    </source>
</evidence>
<dbReference type="CDD" id="cd11013">
    <property type="entry name" value="Plantacyanin"/>
    <property type="match status" value="1"/>
</dbReference>
<accession>A0A3L6TIK6</accession>
<sequence length="637" mass="69276">MPALTPHSLPAGPSLSAPSVFITSDSVLPEQPARARQPSQLQSPPRSLYFIQTLACCQAKLASLPSSQVQEPGISPQQHGDKRLEASEMARGRGGGASASRAIVAMAFAVACCCCSILAADAATTYYVGDGNGWSFGSPSWPNGKHFHAGDTLVFRYIPWIHNVVAVDEDGYNGCATPPGSRIYTSGNDRVTLARGDNFFICTRFGHCNLGMKLVVYAAKPPRLLDSLLHCRWVPAGGGRREEERYPIAFLEKHPDLICDLDHGGGLRFFLNASNATLSSPFRYRLRCYDLIISKLAAARLFLATESIGSSPASRPPTPLTAPDPATTQNLLCRAISAYGRARLPAAAAAAARTRASRREDPRRLRWWLSSALGGAGMSCGGGAWRSRGSRGRQGVATSTARARAQRLSGESRRAAGGVPATDRVCPHWRSSTTCPRGRGIVDPRFHPRRWMLFPEGHGLHPGHGKHGGYIRFFNLSTGAFVRVRLPLFRDHCVLDSVDGILLLQRDQDTAIRLLHPFTGDIAEFLPLQTLLPYVDPWFPGNRNKGKIIRHGNLKQWRVKRKWRYGTVNLVQEMQCRMASEGGGPSLFCAKITSGGSGGTVCVIGLNCSSTHEEFVDVTSHTDNILSTWPLCFLIGD</sequence>
<organism evidence="7 8">
    <name type="scientific">Panicum miliaceum</name>
    <name type="common">Proso millet</name>
    <name type="synonym">Broomcorn millet</name>
    <dbReference type="NCBI Taxonomy" id="4540"/>
    <lineage>
        <taxon>Eukaryota</taxon>
        <taxon>Viridiplantae</taxon>
        <taxon>Streptophyta</taxon>
        <taxon>Embryophyta</taxon>
        <taxon>Tracheophyta</taxon>
        <taxon>Spermatophyta</taxon>
        <taxon>Magnoliopsida</taxon>
        <taxon>Liliopsida</taxon>
        <taxon>Poales</taxon>
        <taxon>Poaceae</taxon>
        <taxon>PACMAD clade</taxon>
        <taxon>Panicoideae</taxon>
        <taxon>Panicodae</taxon>
        <taxon>Paniceae</taxon>
        <taxon>Panicinae</taxon>
        <taxon>Panicum</taxon>
        <taxon>Panicum sect. Panicum</taxon>
    </lineage>
</organism>
<keyword evidence="2" id="KW-0186">Copper</keyword>
<name>A0A3L6TIK6_PANMI</name>
<reference evidence="8" key="1">
    <citation type="journal article" date="2019" name="Nat. Commun.">
        <title>The genome of broomcorn millet.</title>
        <authorList>
            <person name="Zou C."/>
            <person name="Miki D."/>
            <person name="Li D."/>
            <person name="Tang Q."/>
            <person name="Xiao L."/>
            <person name="Rajput S."/>
            <person name="Deng P."/>
            <person name="Jia W."/>
            <person name="Huang R."/>
            <person name="Zhang M."/>
            <person name="Sun Y."/>
            <person name="Hu J."/>
            <person name="Fu X."/>
            <person name="Schnable P.S."/>
            <person name="Li F."/>
            <person name="Zhang H."/>
            <person name="Feng B."/>
            <person name="Zhu X."/>
            <person name="Liu R."/>
            <person name="Schnable J.C."/>
            <person name="Zhu J.-K."/>
            <person name="Zhang H."/>
        </authorList>
    </citation>
    <scope>NUCLEOTIDE SEQUENCE [LARGE SCALE GENOMIC DNA]</scope>
</reference>
<dbReference type="GO" id="GO:0046872">
    <property type="term" value="F:metal ion binding"/>
    <property type="evidence" value="ECO:0007669"/>
    <property type="project" value="UniProtKB-KW"/>
</dbReference>
<dbReference type="Gene3D" id="2.60.40.420">
    <property type="entry name" value="Cupredoxins - blue copper proteins"/>
    <property type="match status" value="1"/>
</dbReference>
<keyword evidence="8" id="KW-1185">Reference proteome</keyword>